<name>A0A645HL53_9ZZZZ</name>
<sequence>MAGRGRCGHVGDGGPDAADVRAQLGGHPLQALVYGRGASQRAAGRGCVLADARSGPGHGAGQGSG</sequence>
<accession>A0A645HL53</accession>
<gene>
    <name evidence="1" type="ORF">SDC9_187008</name>
</gene>
<dbReference type="EMBL" id="VSSQ01095323">
    <property type="protein sequence ID" value="MPN39480.1"/>
    <property type="molecule type" value="Genomic_DNA"/>
</dbReference>
<protein>
    <submittedName>
        <fullName evidence="1">Uncharacterized protein</fullName>
    </submittedName>
</protein>
<dbReference type="AlphaFoldDB" id="A0A645HL53"/>
<reference evidence="1" key="1">
    <citation type="submission" date="2019-08" db="EMBL/GenBank/DDBJ databases">
        <authorList>
            <person name="Kucharzyk K."/>
            <person name="Murdoch R.W."/>
            <person name="Higgins S."/>
            <person name="Loffler F."/>
        </authorList>
    </citation>
    <scope>NUCLEOTIDE SEQUENCE</scope>
</reference>
<proteinExistence type="predicted"/>
<organism evidence="1">
    <name type="scientific">bioreactor metagenome</name>
    <dbReference type="NCBI Taxonomy" id="1076179"/>
    <lineage>
        <taxon>unclassified sequences</taxon>
        <taxon>metagenomes</taxon>
        <taxon>ecological metagenomes</taxon>
    </lineage>
</organism>
<comment type="caution">
    <text evidence="1">The sequence shown here is derived from an EMBL/GenBank/DDBJ whole genome shotgun (WGS) entry which is preliminary data.</text>
</comment>
<evidence type="ECO:0000313" key="1">
    <source>
        <dbReference type="EMBL" id="MPN39480.1"/>
    </source>
</evidence>